<evidence type="ECO:0000313" key="2">
    <source>
        <dbReference type="EMBL" id="KAJ1177068.1"/>
    </source>
</evidence>
<gene>
    <name evidence="2" type="ORF">NDU88_002332</name>
</gene>
<keyword evidence="3" id="KW-1185">Reference proteome</keyword>
<name>A0AAV7TMT7_PLEWA</name>
<dbReference type="AlphaFoldDB" id="A0AAV7TMT7"/>
<feature type="compositionally biased region" description="Polar residues" evidence="1">
    <location>
        <begin position="25"/>
        <end position="36"/>
    </location>
</feature>
<reference evidence="2" key="1">
    <citation type="journal article" date="2022" name="bioRxiv">
        <title>Sequencing and chromosome-scale assembly of the giantPleurodeles waltlgenome.</title>
        <authorList>
            <person name="Brown T."/>
            <person name="Elewa A."/>
            <person name="Iarovenko S."/>
            <person name="Subramanian E."/>
            <person name="Araus A.J."/>
            <person name="Petzold A."/>
            <person name="Susuki M."/>
            <person name="Suzuki K.-i.T."/>
            <person name="Hayashi T."/>
            <person name="Toyoda A."/>
            <person name="Oliveira C."/>
            <person name="Osipova E."/>
            <person name="Leigh N.D."/>
            <person name="Simon A."/>
            <person name="Yun M.H."/>
        </authorList>
    </citation>
    <scope>NUCLEOTIDE SEQUENCE</scope>
    <source>
        <strain evidence="2">20211129_DDA</strain>
        <tissue evidence="2">Liver</tissue>
    </source>
</reference>
<evidence type="ECO:0000256" key="1">
    <source>
        <dbReference type="SAM" id="MobiDB-lite"/>
    </source>
</evidence>
<evidence type="ECO:0000313" key="3">
    <source>
        <dbReference type="Proteomes" id="UP001066276"/>
    </source>
</evidence>
<dbReference type="Proteomes" id="UP001066276">
    <property type="component" value="Chromosome 3_2"/>
</dbReference>
<comment type="caution">
    <text evidence="2">The sequence shown here is derived from an EMBL/GenBank/DDBJ whole genome shotgun (WGS) entry which is preliminary data.</text>
</comment>
<dbReference type="EMBL" id="JANPWB010000006">
    <property type="protein sequence ID" value="KAJ1177068.1"/>
    <property type="molecule type" value="Genomic_DNA"/>
</dbReference>
<protein>
    <submittedName>
        <fullName evidence="2">Uncharacterized protein</fullName>
    </submittedName>
</protein>
<sequence>MPIMAAATYPATIIRRRLLHPEDSSPPTTRSVTGESRCTGRPWNHRAKQRLEEAAGQGLAVEWDGGTAGEVWGVHCSVEGAPVPSERRVRPGHQRHCPAQAVDRA</sequence>
<feature type="region of interest" description="Disordered" evidence="1">
    <location>
        <begin position="17"/>
        <end position="42"/>
    </location>
</feature>
<organism evidence="2 3">
    <name type="scientific">Pleurodeles waltl</name>
    <name type="common">Iberian ribbed newt</name>
    <dbReference type="NCBI Taxonomy" id="8319"/>
    <lineage>
        <taxon>Eukaryota</taxon>
        <taxon>Metazoa</taxon>
        <taxon>Chordata</taxon>
        <taxon>Craniata</taxon>
        <taxon>Vertebrata</taxon>
        <taxon>Euteleostomi</taxon>
        <taxon>Amphibia</taxon>
        <taxon>Batrachia</taxon>
        <taxon>Caudata</taxon>
        <taxon>Salamandroidea</taxon>
        <taxon>Salamandridae</taxon>
        <taxon>Pleurodelinae</taxon>
        <taxon>Pleurodeles</taxon>
    </lineage>
</organism>
<feature type="region of interest" description="Disordered" evidence="1">
    <location>
        <begin position="83"/>
        <end position="105"/>
    </location>
</feature>
<proteinExistence type="predicted"/>
<accession>A0AAV7TMT7</accession>